<evidence type="ECO:0000313" key="2">
    <source>
        <dbReference type="EMBL" id="AWB48250.1"/>
    </source>
</evidence>
<dbReference type="AlphaFoldDB" id="A0A2S0UKG3"/>
<sequence length="184" mass="20304">MAAKSVETQSDAAVPGIDWHWHLAASAVEVDTTELEFALMRTFEGFGRWQSECLASVCDLAATGPENALLHIIRMNERPKTIKDLARLTNRDDVPNIQYSLRKLIGAGLVLRRGAGRSGVTYEVTETGRQVTEDYGALRRRLLIQAVGNVPGFADRLAEATRTLNLLSGIYEEIARVAATHRRS</sequence>
<evidence type="ECO:0000313" key="3">
    <source>
        <dbReference type="Proteomes" id="UP000244496"/>
    </source>
</evidence>
<gene>
    <name evidence="2" type="ORF">HYN69_06770</name>
</gene>
<keyword evidence="3" id="KW-1185">Reference proteome</keyword>
<dbReference type="EMBL" id="CP028918">
    <property type="protein sequence ID" value="AWB48250.1"/>
    <property type="molecule type" value="Genomic_DNA"/>
</dbReference>
<dbReference type="GO" id="GO:0003700">
    <property type="term" value="F:DNA-binding transcription factor activity"/>
    <property type="evidence" value="ECO:0007669"/>
    <property type="project" value="InterPro"/>
</dbReference>
<evidence type="ECO:0000259" key="1">
    <source>
        <dbReference type="Pfam" id="PF13463"/>
    </source>
</evidence>
<dbReference type="Gene3D" id="1.10.10.10">
    <property type="entry name" value="Winged helix-like DNA-binding domain superfamily/Winged helix DNA-binding domain"/>
    <property type="match status" value="1"/>
</dbReference>
<name>A0A2S0UKG3_9RHOB</name>
<dbReference type="OrthoDB" id="4550442at2"/>
<dbReference type="Proteomes" id="UP000244496">
    <property type="component" value="Chromosome"/>
</dbReference>
<feature type="domain" description="HTH marR-type" evidence="1">
    <location>
        <begin position="63"/>
        <end position="128"/>
    </location>
</feature>
<reference evidence="2 3" key="1">
    <citation type="submission" date="2018-04" db="EMBL/GenBank/DDBJ databases">
        <title>Genome sequencing of Gemmobacter.</title>
        <authorList>
            <person name="Yi H."/>
            <person name="Baek M.-G."/>
        </authorList>
    </citation>
    <scope>NUCLEOTIDE SEQUENCE [LARGE SCALE GENOMIC DNA]</scope>
    <source>
        <strain evidence="2 3">HYN0069</strain>
    </source>
</reference>
<protein>
    <recommendedName>
        <fullName evidence="1">HTH marR-type domain-containing protein</fullName>
    </recommendedName>
</protein>
<dbReference type="RefSeq" id="WP_108435069.1">
    <property type="nucleotide sequence ID" value="NZ_CP028918.1"/>
</dbReference>
<dbReference type="SUPFAM" id="SSF46785">
    <property type="entry name" value="Winged helix' DNA-binding domain"/>
    <property type="match status" value="1"/>
</dbReference>
<dbReference type="InterPro" id="IPR036390">
    <property type="entry name" value="WH_DNA-bd_sf"/>
</dbReference>
<organism evidence="2 3">
    <name type="scientific">Paragemmobacter aquarius</name>
    <dbReference type="NCBI Taxonomy" id="2169400"/>
    <lineage>
        <taxon>Bacteria</taxon>
        <taxon>Pseudomonadati</taxon>
        <taxon>Pseudomonadota</taxon>
        <taxon>Alphaproteobacteria</taxon>
        <taxon>Rhodobacterales</taxon>
        <taxon>Paracoccaceae</taxon>
        <taxon>Paragemmobacter</taxon>
    </lineage>
</organism>
<dbReference type="Pfam" id="PF13463">
    <property type="entry name" value="HTH_27"/>
    <property type="match status" value="1"/>
</dbReference>
<proteinExistence type="predicted"/>
<accession>A0A2S0UKG3</accession>
<dbReference type="InterPro" id="IPR036388">
    <property type="entry name" value="WH-like_DNA-bd_sf"/>
</dbReference>
<dbReference type="InterPro" id="IPR000835">
    <property type="entry name" value="HTH_MarR-typ"/>
</dbReference>
<dbReference type="KEGG" id="geh:HYN69_06770"/>